<protein>
    <submittedName>
        <fullName evidence="1">Uncharacterized protein</fullName>
    </submittedName>
</protein>
<sequence>MQQIDHPTTGLSGGRHGFFGKRERRVLSAKLQFAIDVEIPGPATDTGSSIAACSAAVWAGRTFELDPDQLVAIPEKCLSHLPRRVLIVEQVALTKLILNCPSVRYYPNDNSAIEPHA</sequence>
<evidence type="ECO:0000313" key="2">
    <source>
        <dbReference type="Proteomes" id="UP001260715"/>
    </source>
</evidence>
<name>A0ABU1P8Z4_9BURK</name>
<dbReference type="EMBL" id="JAVDSJ010000001">
    <property type="protein sequence ID" value="MDR6582374.1"/>
    <property type="molecule type" value="Genomic_DNA"/>
</dbReference>
<gene>
    <name evidence="1" type="ORF">J2W50_000549</name>
</gene>
<organism evidence="1 2">
    <name type="scientific">Herbaspirillum frisingense</name>
    <dbReference type="NCBI Taxonomy" id="92645"/>
    <lineage>
        <taxon>Bacteria</taxon>
        <taxon>Pseudomonadati</taxon>
        <taxon>Pseudomonadota</taxon>
        <taxon>Betaproteobacteria</taxon>
        <taxon>Burkholderiales</taxon>
        <taxon>Oxalobacteraceae</taxon>
        <taxon>Herbaspirillum</taxon>
    </lineage>
</organism>
<dbReference type="Proteomes" id="UP001260715">
    <property type="component" value="Unassembled WGS sequence"/>
</dbReference>
<accession>A0ABU1P8Z4</accession>
<dbReference type="RefSeq" id="WP_158243287.1">
    <property type="nucleotide sequence ID" value="NZ_JAVDSJ010000001.1"/>
</dbReference>
<comment type="caution">
    <text evidence="1">The sequence shown here is derived from an EMBL/GenBank/DDBJ whole genome shotgun (WGS) entry which is preliminary data.</text>
</comment>
<evidence type="ECO:0000313" key="1">
    <source>
        <dbReference type="EMBL" id="MDR6582374.1"/>
    </source>
</evidence>
<reference evidence="1 2" key="1">
    <citation type="submission" date="2023-07" db="EMBL/GenBank/DDBJ databases">
        <title>Sorghum-associated microbial communities from plants grown in Nebraska, USA.</title>
        <authorList>
            <person name="Schachtman D."/>
        </authorList>
    </citation>
    <scope>NUCLEOTIDE SEQUENCE [LARGE SCALE GENOMIC DNA]</scope>
    <source>
        <strain evidence="1 2">596</strain>
    </source>
</reference>
<keyword evidence="2" id="KW-1185">Reference proteome</keyword>
<proteinExistence type="predicted"/>